<feature type="region of interest" description="Disordered" evidence="2">
    <location>
        <begin position="88"/>
        <end position="132"/>
    </location>
</feature>
<feature type="compositionally biased region" description="Basic and acidic residues" evidence="2">
    <location>
        <begin position="294"/>
        <end position="314"/>
    </location>
</feature>
<reference evidence="3 4" key="1">
    <citation type="journal article" date="2018" name="New Phytol.">
        <title>Phylogenomics of Endogonaceae and evolution of mycorrhizas within Mucoromycota.</title>
        <authorList>
            <person name="Chang Y."/>
            <person name="Desiro A."/>
            <person name="Na H."/>
            <person name="Sandor L."/>
            <person name="Lipzen A."/>
            <person name="Clum A."/>
            <person name="Barry K."/>
            <person name="Grigoriev I.V."/>
            <person name="Martin F.M."/>
            <person name="Stajich J.E."/>
            <person name="Smith M.E."/>
            <person name="Bonito G."/>
            <person name="Spatafora J.W."/>
        </authorList>
    </citation>
    <scope>NUCLEOTIDE SEQUENCE [LARGE SCALE GENOMIC DNA]</scope>
    <source>
        <strain evidence="3 4">AD002</strain>
    </source>
</reference>
<dbReference type="EMBL" id="RBNJ01008860">
    <property type="protein sequence ID" value="RUS27202.1"/>
    <property type="molecule type" value="Genomic_DNA"/>
</dbReference>
<keyword evidence="4" id="KW-1185">Reference proteome</keyword>
<gene>
    <name evidence="3" type="ORF">BC938DRAFT_483599</name>
</gene>
<evidence type="ECO:0000256" key="1">
    <source>
        <dbReference type="PROSITE-ProRule" id="PRU00339"/>
    </source>
</evidence>
<dbReference type="Proteomes" id="UP000274822">
    <property type="component" value="Unassembled WGS sequence"/>
</dbReference>
<sequence length="440" mass="48667">MDTYNEPLSSINRKLRININVLHRETHLWNTLFPGTSTLNFATKSKEIENKPIVNEVVDTKPTRAPLSSHTSLGKPLRAAVLVQDGTAASLRGKRRSDSSFETGRPTKRPATQIDRSFSSDTGVTAAERRPLAAKPIRPVNRIVGNAEKEKEKGVPKDWREVRKEKEEKELEKKVARIVEKQMKEMSEKGKILSPLLKKHQTEVQSRLESLEQKLDVKTDSEIALMLTPETKTKTALAHARLGKKAEKQAQYQGALEHYEKALLFMPDNSRLQVKMQEVKDLMNGVSKPKRRREKENQQRSPANDDDHGGEHDLGNTTLISNTSTSIMTVSAGFLEDSQHSPFVASTSASPVVLTAPVAVPLTEEQIEQIAAELVRIVNTGVVKRIKGIRGVGAKRAAQIVDFVKERGAITEVGELVDAGLSIAVVNGLVRSNRGLIEVA</sequence>
<accession>A0A433QBR1</accession>
<dbReference type="InterPro" id="IPR011990">
    <property type="entry name" value="TPR-like_helical_dom_sf"/>
</dbReference>
<feature type="compositionally biased region" description="Polar residues" evidence="2">
    <location>
        <begin position="114"/>
        <end position="123"/>
    </location>
</feature>
<keyword evidence="1" id="KW-0802">TPR repeat</keyword>
<evidence type="ECO:0000313" key="4">
    <source>
        <dbReference type="Proteomes" id="UP000274822"/>
    </source>
</evidence>
<evidence type="ECO:0000256" key="2">
    <source>
        <dbReference type="SAM" id="MobiDB-lite"/>
    </source>
</evidence>
<dbReference type="AlphaFoldDB" id="A0A433QBR1"/>
<feature type="region of interest" description="Disordered" evidence="2">
    <location>
        <begin position="281"/>
        <end position="320"/>
    </location>
</feature>
<evidence type="ECO:0000313" key="3">
    <source>
        <dbReference type="EMBL" id="RUS27202.1"/>
    </source>
</evidence>
<dbReference type="InterPro" id="IPR019734">
    <property type="entry name" value="TPR_rpt"/>
</dbReference>
<dbReference type="SUPFAM" id="SSF48452">
    <property type="entry name" value="TPR-like"/>
    <property type="match status" value="1"/>
</dbReference>
<dbReference type="Gene3D" id="1.25.40.10">
    <property type="entry name" value="Tetratricopeptide repeat domain"/>
    <property type="match status" value="1"/>
</dbReference>
<dbReference type="PROSITE" id="PS50005">
    <property type="entry name" value="TPR"/>
    <property type="match status" value="1"/>
</dbReference>
<name>A0A433QBR1_9FUNG</name>
<organism evidence="3 4">
    <name type="scientific">Jimgerdemannia flammicorona</name>
    <dbReference type="NCBI Taxonomy" id="994334"/>
    <lineage>
        <taxon>Eukaryota</taxon>
        <taxon>Fungi</taxon>
        <taxon>Fungi incertae sedis</taxon>
        <taxon>Mucoromycota</taxon>
        <taxon>Mucoromycotina</taxon>
        <taxon>Endogonomycetes</taxon>
        <taxon>Endogonales</taxon>
        <taxon>Endogonaceae</taxon>
        <taxon>Jimgerdemannia</taxon>
    </lineage>
</organism>
<comment type="caution">
    <text evidence="3">The sequence shown here is derived from an EMBL/GenBank/DDBJ whole genome shotgun (WGS) entry which is preliminary data.</text>
</comment>
<proteinExistence type="predicted"/>
<dbReference type="SMART" id="SM00028">
    <property type="entry name" value="TPR"/>
    <property type="match status" value="1"/>
</dbReference>
<protein>
    <submittedName>
        <fullName evidence="3">Uncharacterized protein</fullName>
    </submittedName>
</protein>
<feature type="repeat" description="TPR" evidence="1">
    <location>
        <begin position="236"/>
        <end position="269"/>
    </location>
</feature>